<name>A0A542EQN6_9ACTN</name>
<reference evidence="1 2" key="1">
    <citation type="submission" date="2019-06" db="EMBL/GenBank/DDBJ databases">
        <title>Sequencing the genomes of 1000 actinobacteria strains.</title>
        <authorList>
            <person name="Klenk H.-P."/>
        </authorList>
    </citation>
    <scope>NUCLEOTIDE SEQUENCE [LARGE SCALE GENOMIC DNA]</scope>
    <source>
        <strain evidence="1 2">DSM 17305</strain>
    </source>
</reference>
<dbReference type="InterPro" id="IPR036412">
    <property type="entry name" value="HAD-like_sf"/>
</dbReference>
<protein>
    <submittedName>
        <fullName evidence="1">Phosphoglycolate phosphatase-like HAD superfamily hydrolase</fullName>
    </submittedName>
</protein>
<dbReference type="Gene3D" id="1.10.150.240">
    <property type="entry name" value="Putative phosphatase, domain 2"/>
    <property type="match status" value="1"/>
</dbReference>
<dbReference type="EMBL" id="VFMM01000001">
    <property type="protein sequence ID" value="TQJ17639.1"/>
    <property type="molecule type" value="Genomic_DNA"/>
</dbReference>
<dbReference type="PANTHER" id="PTHR43434">
    <property type="entry name" value="PHOSPHOGLYCOLATE PHOSPHATASE"/>
    <property type="match status" value="1"/>
</dbReference>
<dbReference type="PANTHER" id="PTHR43434:SF1">
    <property type="entry name" value="PHOSPHOGLYCOLATE PHOSPHATASE"/>
    <property type="match status" value="1"/>
</dbReference>
<dbReference type="Pfam" id="PF13242">
    <property type="entry name" value="Hydrolase_like"/>
    <property type="match status" value="1"/>
</dbReference>
<dbReference type="SFLD" id="SFLDS00003">
    <property type="entry name" value="Haloacid_Dehalogenase"/>
    <property type="match status" value="1"/>
</dbReference>
<evidence type="ECO:0000313" key="2">
    <source>
        <dbReference type="Proteomes" id="UP000316298"/>
    </source>
</evidence>
<dbReference type="SUPFAM" id="SSF56784">
    <property type="entry name" value="HAD-like"/>
    <property type="match status" value="1"/>
</dbReference>
<organism evidence="1 2">
    <name type="scientific">Kribbella jejuensis</name>
    <dbReference type="NCBI Taxonomy" id="236068"/>
    <lineage>
        <taxon>Bacteria</taxon>
        <taxon>Bacillati</taxon>
        <taxon>Actinomycetota</taxon>
        <taxon>Actinomycetes</taxon>
        <taxon>Propionibacteriales</taxon>
        <taxon>Kribbellaceae</taxon>
        <taxon>Kribbella</taxon>
    </lineage>
</organism>
<dbReference type="GO" id="GO:0008967">
    <property type="term" value="F:phosphoglycolate phosphatase activity"/>
    <property type="evidence" value="ECO:0007669"/>
    <property type="project" value="TreeGrafter"/>
</dbReference>
<dbReference type="GO" id="GO:0006281">
    <property type="term" value="P:DNA repair"/>
    <property type="evidence" value="ECO:0007669"/>
    <property type="project" value="TreeGrafter"/>
</dbReference>
<dbReference type="SFLD" id="SFLDG01129">
    <property type="entry name" value="C1.5:_HAD__Beta-PGM__Phosphata"/>
    <property type="match status" value="1"/>
</dbReference>
<dbReference type="Gene3D" id="3.40.50.1000">
    <property type="entry name" value="HAD superfamily/HAD-like"/>
    <property type="match status" value="1"/>
</dbReference>
<dbReference type="InterPro" id="IPR023214">
    <property type="entry name" value="HAD_sf"/>
</dbReference>
<sequence>MPHLLLWDIDHTLIENSGVSKAIYSTAFELVTSIASAVPPVTEGKTDRLIMSELFTSNGIEVPEWPRIHSALRSAGKMHESQLKKIGHTLPGVRKLLETITCRPGIIQTVVTGNIAENARVKLAAFALQDFLVLEAGGYGSDSEDRAELVRLAKARCSAISGTVFDSENTTVIGDTPRDVEAGHRAGARVVAVATGPDSESRLNSAGADAVLPDLSDTSRVLDLLIGPGHL</sequence>
<dbReference type="AlphaFoldDB" id="A0A542EQN6"/>
<accession>A0A542EQN6</accession>
<comment type="caution">
    <text evidence="1">The sequence shown here is derived from an EMBL/GenBank/DDBJ whole genome shotgun (WGS) entry which is preliminary data.</text>
</comment>
<dbReference type="OrthoDB" id="9781769at2"/>
<gene>
    <name evidence="1" type="ORF">FB475_1765</name>
</gene>
<dbReference type="RefSeq" id="WP_141854223.1">
    <property type="nucleotide sequence ID" value="NZ_BAAAKA010000051.1"/>
</dbReference>
<keyword evidence="1" id="KW-0378">Hydrolase</keyword>
<dbReference type="Proteomes" id="UP000316298">
    <property type="component" value="Unassembled WGS sequence"/>
</dbReference>
<evidence type="ECO:0000313" key="1">
    <source>
        <dbReference type="EMBL" id="TQJ17639.1"/>
    </source>
</evidence>
<dbReference type="InterPro" id="IPR050155">
    <property type="entry name" value="HAD-like_hydrolase_sf"/>
</dbReference>
<keyword evidence="2" id="KW-1185">Reference proteome</keyword>
<proteinExistence type="predicted"/>
<dbReference type="InterPro" id="IPR023198">
    <property type="entry name" value="PGP-like_dom2"/>
</dbReference>